<dbReference type="eggNOG" id="arCOG04101">
    <property type="taxonomic scope" value="Archaea"/>
</dbReference>
<proteinExistence type="inferred from homology"/>
<name>B8GHH8_METPE</name>
<sequence>MRTADIKPTRSELLAVKRRIRLSDRAHSLLKRKRDGLMLELMRVIGELKQVQHELAARYDASQQLIAVAYMMEGAIGVAIAAESIEQIPTIERGLKHLLGVGVPVFHEQGVKKNLDERGYCILGTDSVIDDVAGAFEDLLDVVIRAAGLQTELRLILAEFVRTRRRVRALEYRVIPDLIEERNYIQLRRDEMDREEASRLFHIKKVKIGRNPVK</sequence>
<dbReference type="Pfam" id="PF01813">
    <property type="entry name" value="ATP-synt_D"/>
    <property type="match status" value="1"/>
</dbReference>
<keyword evidence="6" id="KW-1185">Reference proteome</keyword>
<evidence type="ECO:0000313" key="5">
    <source>
        <dbReference type="EMBL" id="ACL16583.1"/>
    </source>
</evidence>
<keyword evidence="4" id="KW-0066">ATP synthesis</keyword>
<accession>B8GHH8</accession>
<keyword evidence="4" id="KW-0375">Hydrogen ion transport</keyword>
<organism evidence="5 6">
    <name type="scientific">Methanosphaerula palustris (strain ATCC BAA-1556 / DSM 19958 / E1-9c)</name>
    <dbReference type="NCBI Taxonomy" id="521011"/>
    <lineage>
        <taxon>Archaea</taxon>
        <taxon>Methanobacteriati</taxon>
        <taxon>Methanobacteriota</taxon>
        <taxon>Stenosarchaea group</taxon>
        <taxon>Methanomicrobia</taxon>
        <taxon>Methanomicrobiales</taxon>
        <taxon>Methanoregulaceae</taxon>
        <taxon>Methanosphaerula</taxon>
    </lineage>
</organism>
<comment type="subunit">
    <text evidence="4">Has multiple subunits with at least A(3), B(3), C, D, E, F, H, I and proteolipid K(x).</text>
</comment>
<dbReference type="GO" id="GO:0005524">
    <property type="term" value="F:ATP binding"/>
    <property type="evidence" value="ECO:0007669"/>
    <property type="project" value="UniProtKB-UniRule"/>
</dbReference>
<comment type="function">
    <text evidence="4">Component of the A-type ATP synthase that produces ATP from ADP in the presence of a proton gradient across the membrane.</text>
</comment>
<dbReference type="Proteomes" id="UP000002457">
    <property type="component" value="Chromosome"/>
</dbReference>
<dbReference type="GO" id="GO:0046933">
    <property type="term" value="F:proton-transporting ATP synthase activity, rotational mechanism"/>
    <property type="evidence" value="ECO:0007669"/>
    <property type="project" value="UniProtKB-UniRule"/>
</dbReference>
<dbReference type="KEGG" id="mpl:Mpal_1248"/>
<dbReference type="RefSeq" id="WP_012617902.1">
    <property type="nucleotide sequence ID" value="NC_011832.1"/>
</dbReference>
<dbReference type="Gene3D" id="1.10.287.3240">
    <property type="match status" value="1"/>
</dbReference>
<dbReference type="OrthoDB" id="117390at2157"/>
<evidence type="ECO:0000256" key="3">
    <source>
        <dbReference type="ARBA" id="ARBA00023065"/>
    </source>
</evidence>
<dbReference type="HOGENOM" id="CLU_069688_2_1_2"/>
<evidence type="ECO:0000256" key="1">
    <source>
        <dbReference type="ARBA" id="ARBA00005850"/>
    </source>
</evidence>
<keyword evidence="4" id="KW-0472">Membrane</keyword>
<keyword evidence="4" id="KW-1003">Cell membrane</keyword>
<dbReference type="GO" id="GO:0042777">
    <property type="term" value="P:proton motive force-driven plasma membrane ATP synthesis"/>
    <property type="evidence" value="ECO:0007669"/>
    <property type="project" value="UniProtKB-UniRule"/>
</dbReference>
<comment type="similarity">
    <text evidence="1 4">Belongs to the V-ATPase D subunit family.</text>
</comment>
<comment type="subcellular location">
    <subcellularLocation>
        <location evidence="4">Cell membrane</location>
        <topology evidence="4">Peripheral membrane protein</topology>
    </subcellularLocation>
</comment>
<dbReference type="GO" id="GO:0005886">
    <property type="term" value="C:plasma membrane"/>
    <property type="evidence" value="ECO:0007669"/>
    <property type="project" value="UniProtKB-SubCell"/>
</dbReference>
<dbReference type="InterPro" id="IPR002699">
    <property type="entry name" value="V_ATPase_D"/>
</dbReference>
<dbReference type="GeneID" id="7271526"/>
<dbReference type="NCBIfam" id="TIGR00309">
    <property type="entry name" value="V_ATPase_subD"/>
    <property type="match status" value="1"/>
</dbReference>
<dbReference type="STRING" id="521011.Mpal_1248"/>
<keyword evidence="2 4" id="KW-0813">Transport</keyword>
<dbReference type="AlphaFoldDB" id="B8GHH8"/>
<reference evidence="5 6" key="1">
    <citation type="journal article" date="2015" name="Genome Announc.">
        <title>Complete Genome Sequence of Methanosphaerula palustris E1-9CT, a Hydrogenotrophic Methanogen Isolated from a Minerotrophic Fen Peatland.</title>
        <authorList>
            <person name="Cadillo-Quiroz H."/>
            <person name="Browne P."/>
            <person name="Kyrpides N."/>
            <person name="Woyke T."/>
            <person name="Goodwin L."/>
            <person name="Detter C."/>
            <person name="Yavitt J.B."/>
            <person name="Zinder S.H."/>
        </authorList>
    </citation>
    <scope>NUCLEOTIDE SEQUENCE [LARGE SCALE GENOMIC DNA]</scope>
    <source>
        <strain evidence="6">ATCC BAA-1556 / DSM 19958 / E1-9c</strain>
    </source>
</reference>
<dbReference type="EMBL" id="CP001338">
    <property type="protein sequence ID" value="ACL16583.1"/>
    <property type="molecule type" value="Genomic_DNA"/>
</dbReference>
<gene>
    <name evidence="4" type="primary">atpD</name>
    <name evidence="5" type="ordered locus">Mpal_1248</name>
</gene>
<keyword evidence="3 4" id="KW-0406">Ion transport</keyword>
<evidence type="ECO:0000256" key="2">
    <source>
        <dbReference type="ARBA" id="ARBA00022448"/>
    </source>
</evidence>
<dbReference type="HAMAP" id="MF_00271">
    <property type="entry name" value="ATP_synth_D_arch"/>
    <property type="match status" value="1"/>
</dbReference>
<evidence type="ECO:0000313" key="6">
    <source>
        <dbReference type="Proteomes" id="UP000002457"/>
    </source>
</evidence>
<protein>
    <recommendedName>
        <fullName evidence="4">A-type ATP synthase subunit D</fullName>
    </recommendedName>
</protein>
<dbReference type="PANTHER" id="PTHR11671">
    <property type="entry name" value="V-TYPE ATP SYNTHASE SUBUNIT D"/>
    <property type="match status" value="1"/>
</dbReference>
<evidence type="ECO:0000256" key="4">
    <source>
        <dbReference type="HAMAP-Rule" id="MF_00271"/>
    </source>
</evidence>
<dbReference type="GO" id="GO:0046961">
    <property type="term" value="F:proton-transporting ATPase activity, rotational mechanism"/>
    <property type="evidence" value="ECO:0007669"/>
    <property type="project" value="InterPro"/>
</dbReference>